<evidence type="ECO:0000313" key="1">
    <source>
        <dbReference type="EMBL" id="AEK63205.1"/>
    </source>
</evidence>
<evidence type="ECO:0000313" key="2">
    <source>
        <dbReference type="Proteomes" id="UP000008392"/>
    </source>
</evidence>
<dbReference type="EMBL" id="CP002745">
    <property type="protein sequence ID" value="AEK63205.1"/>
    <property type="molecule type" value="Genomic_DNA"/>
</dbReference>
<dbReference type="AlphaFoldDB" id="G0AAJ1"/>
<reference evidence="2" key="6">
    <citation type="submission" date="2011-05" db="EMBL/GenBank/DDBJ databases">
        <title>Complete sequence of Collimonas fungivorans Ter331.</title>
        <authorList>
            <person name="Leveau J.H."/>
        </authorList>
    </citation>
    <scope>NUCLEOTIDE SEQUENCE [LARGE SCALE GENOMIC DNA]</scope>
    <source>
        <strain evidence="2">Ter331</strain>
    </source>
</reference>
<dbReference type="KEGG" id="cfu:CFU_3381"/>
<dbReference type="RefSeq" id="WP_014007357.1">
    <property type="nucleotide sequence ID" value="NC_015856.1"/>
</dbReference>
<accession>G0AAJ1</accession>
<proteinExistence type="predicted"/>
<reference evidence="1 2" key="3">
    <citation type="journal article" date="2008" name="FEMS Microbiol. Ecol.">
        <title>Identification and characterization of genes underlying chitinolysis in Collimonas fungivorans Ter331.</title>
        <authorList>
            <person name="Fritsche K."/>
            <person name="de Boer W."/>
            <person name="Gerards S."/>
            <person name="van den Berg M."/>
            <person name="van Veen J.A."/>
            <person name="Leveau J.H."/>
        </authorList>
    </citation>
    <scope>NUCLEOTIDE SEQUENCE [LARGE SCALE GENOMIC DNA]</scope>
    <source>
        <strain evidence="1 2">Ter331</strain>
    </source>
</reference>
<reference evidence="1 2" key="5">
    <citation type="journal article" date="2011" name="ISME J.">
        <title>Dual transcriptional profiling of a bacterial/fungal confrontation: Collimonas fungivorans versus Aspergillus niger.</title>
        <authorList>
            <person name="Mela F."/>
            <person name="Fritsche K."/>
            <person name="de Boer W."/>
            <person name="van Veen J.A."/>
            <person name="de Graaff L.H."/>
            <person name="van den Berg M."/>
            <person name="Leveau J.H."/>
        </authorList>
    </citation>
    <scope>NUCLEOTIDE SEQUENCE [LARGE SCALE GENOMIC DNA]</scope>
    <source>
        <strain evidence="1 2">Ter331</strain>
    </source>
</reference>
<reference evidence="1 2" key="1">
    <citation type="journal article" date="2004" name="Environ. Microbiol.">
        <title>Phylogeny-function analysis of (meta)genomic libraries: screening for expression of ribosomal RNA genes by large-insert library fluorescent in situ hybridization (LIL-FISH).</title>
        <authorList>
            <person name="Leveau J.H."/>
            <person name="Gerards S."/>
            <person name="de Boer W."/>
            <person name="van Veen J.A."/>
        </authorList>
    </citation>
    <scope>NUCLEOTIDE SEQUENCE [LARGE SCALE GENOMIC DNA]</scope>
    <source>
        <strain evidence="1 2">Ter331</strain>
    </source>
</reference>
<organism evidence="1 2">
    <name type="scientific">Collimonas fungivorans (strain Ter331)</name>
    <dbReference type="NCBI Taxonomy" id="1005048"/>
    <lineage>
        <taxon>Bacteria</taxon>
        <taxon>Pseudomonadati</taxon>
        <taxon>Pseudomonadota</taxon>
        <taxon>Betaproteobacteria</taxon>
        <taxon>Burkholderiales</taxon>
        <taxon>Oxalobacteraceae</taxon>
        <taxon>Collimonas</taxon>
    </lineage>
</organism>
<reference evidence="1 2" key="4">
    <citation type="journal article" date="2010" name="Environ. Microbiol.">
        <title>The bacterial genus Collimonas: mycophagy, weathering and other adaptive solutions to life in oligotrophic soil environments.</title>
        <authorList>
            <person name="Leveau J.H."/>
            <person name="Uroz S."/>
            <person name="de Boer W."/>
        </authorList>
    </citation>
    <scope>NUCLEOTIDE SEQUENCE [LARGE SCALE GENOMIC DNA]</scope>
    <source>
        <strain evidence="1 2">Ter331</strain>
    </source>
</reference>
<sequence>MAQVDSEFFDAMESAMKERPILFTGANPWVWVVDFQRVTDRVE</sequence>
<name>G0AAJ1_COLFT</name>
<dbReference type="Proteomes" id="UP000008392">
    <property type="component" value="Chromosome"/>
</dbReference>
<dbReference type="HOGENOM" id="CLU_3232202_0_0_4"/>
<reference evidence="1 2" key="2">
    <citation type="journal article" date="2006" name="J. Microbiol. Methods">
        <title>Genomic flank-sequencing of plasposon insertion sites for rapid identification of functional genes.</title>
        <authorList>
            <person name="Leveau J.H."/>
            <person name="Gerards S."/>
            <person name="Fritsche K."/>
            <person name="Zondag G."/>
            <person name="van Veen J.A."/>
        </authorList>
    </citation>
    <scope>NUCLEOTIDE SEQUENCE [LARGE SCALE GENOMIC DNA]</scope>
    <source>
        <strain evidence="1 2">Ter331</strain>
    </source>
</reference>
<keyword evidence="2" id="KW-1185">Reference proteome</keyword>
<protein>
    <submittedName>
        <fullName evidence="1">Uncharacterized protein</fullName>
    </submittedName>
</protein>
<gene>
    <name evidence="1" type="ordered locus">CFU_3381</name>
</gene>